<keyword evidence="4" id="KW-0677">Repeat</keyword>
<dbReference type="GO" id="GO:0006955">
    <property type="term" value="P:immune response"/>
    <property type="evidence" value="ECO:0007669"/>
    <property type="project" value="TreeGrafter"/>
</dbReference>
<accession>A0A6P3QYW8</accession>
<evidence type="ECO:0000256" key="6">
    <source>
        <dbReference type="ARBA" id="ARBA00023157"/>
    </source>
</evidence>
<keyword evidence="5" id="KW-0472">Membrane</keyword>
<comment type="subcellular location">
    <subcellularLocation>
        <location evidence="1">Cell membrane</location>
    </subcellularLocation>
</comment>
<reference evidence="13" key="1">
    <citation type="submission" date="2025-08" db="UniProtKB">
        <authorList>
            <consortium name="RefSeq"/>
        </authorList>
    </citation>
    <scope>IDENTIFICATION</scope>
    <source>
        <tissue evidence="13">Kidney</tissue>
    </source>
</reference>
<dbReference type="SUPFAM" id="SSF48726">
    <property type="entry name" value="Immunoglobulin"/>
    <property type="match status" value="2"/>
</dbReference>
<dbReference type="GO" id="GO:0007166">
    <property type="term" value="P:cell surface receptor signaling pathway"/>
    <property type="evidence" value="ECO:0007669"/>
    <property type="project" value="TreeGrafter"/>
</dbReference>
<evidence type="ECO:0000313" key="12">
    <source>
        <dbReference type="Proteomes" id="UP000515202"/>
    </source>
</evidence>
<dbReference type="PANTHER" id="PTHR11481">
    <property type="entry name" value="IMMUNOGLOBULIN FC RECEPTOR"/>
    <property type="match status" value="1"/>
</dbReference>
<keyword evidence="2" id="KW-1003">Cell membrane</keyword>
<evidence type="ECO:0000256" key="7">
    <source>
        <dbReference type="ARBA" id="ARBA00023180"/>
    </source>
</evidence>
<evidence type="ECO:0000256" key="5">
    <source>
        <dbReference type="ARBA" id="ARBA00023136"/>
    </source>
</evidence>
<dbReference type="InterPro" id="IPR050488">
    <property type="entry name" value="Ig_Fc_receptor"/>
</dbReference>
<dbReference type="PANTHER" id="PTHR11481:SF62">
    <property type="entry name" value="FC RECEPTOR-LIKE PROTEIN 6"/>
    <property type="match status" value="1"/>
</dbReference>
<dbReference type="InterPro" id="IPR003598">
    <property type="entry name" value="Ig_sub2"/>
</dbReference>
<evidence type="ECO:0000256" key="4">
    <source>
        <dbReference type="ARBA" id="ARBA00022737"/>
    </source>
</evidence>
<evidence type="ECO:0000259" key="11">
    <source>
        <dbReference type="PROSITE" id="PS50835"/>
    </source>
</evidence>
<evidence type="ECO:0000256" key="2">
    <source>
        <dbReference type="ARBA" id="ARBA00022475"/>
    </source>
</evidence>
<dbReference type="CDD" id="cd00096">
    <property type="entry name" value="Ig"/>
    <property type="match status" value="1"/>
</dbReference>
<dbReference type="RefSeq" id="XP_011371416.1">
    <property type="nucleotide sequence ID" value="XM_011373114.1"/>
</dbReference>
<dbReference type="FunFam" id="2.60.40.10:FF:000357">
    <property type="entry name" value="Fc receptor like 1"/>
    <property type="match status" value="1"/>
</dbReference>
<dbReference type="InterPro" id="IPR007110">
    <property type="entry name" value="Ig-like_dom"/>
</dbReference>
<evidence type="ECO:0000256" key="3">
    <source>
        <dbReference type="ARBA" id="ARBA00022729"/>
    </source>
</evidence>
<dbReference type="AlphaFoldDB" id="A0A6P3QYW8"/>
<dbReference type="Gene3D" id="2.60.40.10">
    <property type="entry name" value="Immunoglobulins"/>
    <property type="match status" value="2"/>
</dbReference>
<gene>
    <name evidence="13" type="primary">FCRL6</name>
</gene>
<feature type="compositionally biased region" description="Basic and acidic residues" evidence="9">
    <location>
        <begin position="195"/>
        <end position="206"/>
    </location>
</feature>
<name>A0A6P3QYW8_PTEVA</name>
<dbReference type="Proteomes" id="UP000515202">
    <property type="component" value="Unplaced"/>
</dbReference>
<dbReference type="CTD" id="343413"/>
<keyword evidence="7" id="KW-0325">Glycoprotein</keyword>
<feature type="region of interest" description="Disordered" evidence="9">
    <location>
        <begin position="194"/>
        <end position="215"/>
    </location>
</feature>
<dbReference type="SMART" id="SM00409">
    <property type="entry name" value="IG"/>
    <property type="match status" value="2"/>
</dbReference>
<dbReference type="KEGG" id="pvp:105300749"/>
<feature type="signal peptide" evidence="10">
    <location>
        <begin position="1"/>
        <end position="17"/>
    </location>
</feature>
<dbReference type="GO" id="GO:0009897">
    <property type="term" value="C:external side of plasma membrane"/>
    <property type="evidence" value="ECO:0007669"/>
    <property type="project" value="TreeGrafter"/>
</dbReference>
<dbReference type="SMART" id="SM00408">
    <property type="entry name" value="IGc2"/>
    <property type="match status" value="2"/>
</dbReference>
<keyword evidence="12" id="KW-1185">Reference proteome</keyword>
<evidence type="ECO:0000256" key="1">
    <source>
        <dbReference type="ARBA" id="ARBA00004236"/>
    </source>
</evidence>
<evidence type="ECO:0000256" key="10">
    <source>
        <dbReference type="SAM" id="SignalP"/>
    </source>
</evidence>
<evidence type="ECO:0000256" key="9">
    <source>
        <dbReference type="SAM" id="MobiDB-lite"/>
    </source>
</evidence>
<dbReference type="InterPro" id="IPR036179">
    <property type="entry name" value="Ig-like_dom_sf"/>
</dbReference>
<keyword evidence="8" id="KW-0393">Immunoglobulin domain</keyword>
<dbReference type="Pfam" id="PF13927">
    <property type="entry name" value="Ig_3"/>
    <property type="match status" value="1"/>
</dbReference>
<feature type="domain" description="Ig-like" evidence="11">
    <location>
        <begin position="124"/>
        <end position="210"/>
    </location>
</feature>
<dbReference type="GeneID" id="105300749"/>
<dbReference type="OrthoDB" id="9950534at2759"/>
<dbReference type="InterPro" id="IPR003599">
    <property type="entry name" value="Ig_sub"/>
</dbReference>
<dbReference type="PROSITE" id="PS50835">
    <property type="entry name" value="IG_LIKE"/>
    <property type="match status" value="2"/>
</dbReference>
<evidence type="ECO:0000256" key="8">
    <source>
        <dbReference type="ARBA" id="ARBA00023319"/>
    </source>
</evidence>
<dbReference type="FunFam" id="2.60.40.10:FF:000651">
    <property type="entry name" value="Fc receptor like 1"/>
    <property type="match status" value="1"/>
</dbReference>
<feature type="domain" description="Ig-like" evidence="11">
    <location>
        <begin position="30"/>
        <end position="116"/>
    </location>
</feature>
<proteinExistence type="predicted"/>
<keyword evidence="3 10" id="KW-0732">Signal</keyword>
<keyword evidence="6" id="KW-1015">Disulfide bond</keyword>
<sequence length="215" mass="24044">MLLATFLLLITFEREQKWPWGERQEELFLPPMLSVVPSSKPCEGSPLTLRCQMKLHPQKPASRFLFSFHKEGHALQDRGLHPGFSISVAGEGDSGLYWCEAVPEGGRVQKQSPQLEIRSPVSHPLLIVSPRPTRLAVGNIVELLCEAQRGSPPILYSFYLKEKILGNCLVPHGGATSFLFLVTPEQDAGNYSCEAENRVSREKTQHETLSLNDRP</sequence>
<evidence type="ECO:0000313" key="13">
    <source>
        <dbReference type="RefSeq" id="XP_011371416.1"/>
    </source>
</evidence>
<organism evidence="12 13">
    <name type="scientific">Pteropus vampyrus</name>
    <name type="common">Large flying fox</name>
    <dbReference type="NCBI Taxonomy" id="132908"/>
    <lineage>
        <taxon>Eukaryota</taxon>
        <taxon>Metazoa</taxon>
        <taxon>Chordata</taxon>
        <taxon>Craniata</taxon>
        <taxon>Vertebrata</taxon>
        <taxon>Euteleostomi</taxon>
        <taxon>Mammalia</taxon>
        <taxon>Eutheria</taxon>
        <taxon>Laurasiatheria</taxon>
        <taxon>Chiroptera</taxon>
        <taxon>Yinpterochiroptera</taxon>
        <taxon>Pteropodoidea</taxon>
        <taxon>Pteropodidae</taxon>
        <taxon>Pteropodinae</taxon>
        <taxon>Pteropus</taxon>
    </lineage>
</organism>
<feature type="chain" id="PRO_5028095242" evidence="10">
    <location>
        <begin position="18"/>
        <end position="215"/>
    </location>
</feature>
<protein>
    <submittedName>
        <fullName evidence="13">Fc receptor-like protein 6</fullName>
    </submittedName>
</protein>
<dbReference type="Pfam" id="PF13895">
    <property type="entry name" value="Ig_2"/>
    <property type="match status" value="1"/>
</dbReference>
<dbReference type="InterPro" id="IPR013783">
    <property type="entry name" value="Ig-like_fold"/>
</dbReference>
<dbReference type="GO" id="GO:0004888">
    <property type="term" value="F:transmembrane signaling receptor activity"/>
    <property type="evidence" value="ECO:0007669"/>
    <property type="project" value="TreeGrafter"/>
</dbReference>